<evidence type="ECO:0000313" key="7">
    <source>
        <dbReference type="EMBL" id="MFF5291732.1"/>
    </source>
</evidence>
<dbReference type="NCBIfam" id="TIGR00027">
    <property type="entry name" value="mthyl_TIGR00027"/>
    <property type="match status" value="1"/>
</dbReference>
<sequence length="269" mass="29460">MEIGQPSRTAFSAARYRAAHQVLERGVIFQDPFAVRILGVPESELLADAPRRAMRAFIAARHRFAEDALAAAVVRGVRQVVVLGAGLDTFAYRNDFEGVRVIEVDHPATQAWKRERLAETGIEVPPTVSYVGVDFEASSLAERLPLTGPAFFVWLGVVPYLTRAGFDATISYISKIPGNEVVFDYAQSPEKMPADRRAALEARAARVARIGEPWLTYFEPAEIASYLAGLGFGEIEDLGPAQLAARFFNRHDVPPDTPGGHLLRAVTGR</sequence>
<comment type="caution">
    <text evidence="7">The sequence shown here is derived from an EMBL/GenBank/DDBJ whole genome shotgun (WGS) entry which is preliminary data.</text>
</comment>
<dbReference type="RefSeq" id="WP_040432779.1">
    <property type="nucleotide sequence ID" value="NZ_JBIAZU010000003.1"/>
</dbReference>
<comment type="function">
    <text evidence="1 6">Exhibits S-adenosyl-L-methionine-dependent methyltransferase activity.</text>
</comment>
<keyword evidence="5 6" id="KW-0949">S-adenosyl-L-methionine</keyword>
<dbReference type="SUPFAM" id="SSF53335">
    <property type="entry name" value="S-adenosyl-L-methionine-dependent methyltransferases"/>
    <property type="match status" value="1"/>
</dbReference>
<dbReference type="EMBL" id="JBIAZU010000003">
    <property type="protein sequence ID" value="MFF5291732.1"/>
    <property type="molecule type" value="Genomic_DNA"/>
</dbReference>
<dbReference type="InterPro" id="IPR029063">
    <property type="entry name" value="SAM-dependent_MTases_sf"/>
</dbReference>
<evidence type="ECO:0000256" key="3">
    <source>
        <dbReference type="ARBA" id="ARBA00022603"/>
    </source>
</evidence>
<reference evidence="7 8" key="1">
    <citation type="submission" date="2024-10" db="EMBL/GenBank/DDBJ databases">
        <title>The Natural Products Discovery Center: Release of the First 8490 Sequenced Strains for Exploring Actinobacteria Biosynthetic Diversity.</title>
        <authorList>
            <person name="Kalkreuter E."/>
            <person name="Kautsar S.A."/>
            <person name="Yang D."/>
            <person name="Bader C.D."/>
            <person name="Teijaro C.N."/>
            <person name="Fluegel L."/>
            <person name="Davis C.M."/>
            <person name="Simpson J.R."/>
            <person name="Lauterbach L."/>
            <person name="Steele A.D."/>
            <person name="Gui C."/>
            <person name="Meng S."/>
            <person name="Li G."/>
            <person name="Viehrig K."/>
            <person name="Ye F."/>
            <person name="Su P."/>
            <person name="Kiefer A.F."/>
            <person name="Nichols A."/>
            <person name="Cepeda A.J."/>
            <person name="Yan W."/>
            <person name="Fan B."/>
            <person name="Jiang Y."/>
            <person name="Adhikari A."/>
            <person name="Zheng C.-J."/>
            <person name="Schuster L."/>
            <person name="Cowan T.M."/>
            <person name="Smanski M.J."/>
            <person name="Chevrette M.G."/>
            <person name="De Carvalho L.P.S."/>
            <person name="Shen B."/>
        </authorList>
    </citation>
    <scope>NUCLEOTIDE SEQUENCE [LARGE SCALE GENOMIC DNA]</scope>
    <source>
        <strain evidence="7 8">NPDC000087</strain>
    </source>
</reference>
<dbReference type="Gene3D" id="3.40.50.150">
    <property type="entry name" value="Vaccinia Virus protein VP39"/>
    <property type="match status" value="1"/>
</dbReference>
<dbReference type="PANTHER" id="PTHR43619">
    <property type="entry name" value="S-ADENOSYL-L-METHIONINE-DEPENDENT METHYLTRANSFERASE YKTD-RELATED"/>
    <property type="match status" value="1"/>
</dbReference>
<dbReference type="InterPro" id="IPR007213">
    <property type="entry name" value="Ppm1/Ppm2/Tcmp"/>
</dbReference>
<name>A0ABW6WEJ2_9ACTN</name>
<dbReference type="Proteomes" id="UP001602245">
    <property type="component" value="Unassembled WGS sequence"/>
</dbReference>
<dbReference type="InterPro" id="IPR011610">
    <property type="entry name" value="SAM_mthyl_Trfase_ML2640-like"/>
</dbReference>
<dbReference type="PANTHER" id="PTHR43619:SF2">
    <property type="entry name" value="S-ADENOSYL-L-METHIONINE-DEPENDENT METHYLTRANSFERASES SUPERFAMILY PROTEIN"/>
    <property type="match status" value="1"/>
</dbReference>
<organism evidence="7 8">
    <name type="scientific">Paractinoplanes globisporus</name>
    <dbReference type="NCBI Taxonomy" id="113565"/>
    <lineage>
        <taxon>Bacteria</taxon>
        <taxon>Bacillati</taxon>
        <taxon>Actinomycetota</taxon>
        <taxon>Actinomycetes</taxon>
        <taxon>Micromonosporales</taxon>
        <taxon>Micromonosporaceae</taxon>
        <taxon>Paractinoplanes</taxon>
    </lineage>
</organism>
<dbReference type="EC" id="2.1.1.-" evidence="6"/>
<evidence type="ECO:0000256" key="5">
    <source>
        <dbReference type="ARBA" id="ARBA00022691"/>
    </source>
</evidence>
<evidence type="ECO:0000256" key="6">
    <source>
        <dbReference type="RuleBase" id="RU362030"/>
    </source>
</evidence>
<protein>
    <recommendedName>
        <fullName evidence="6">S-adenosyl-L-methionine-dependent methyltransferase</fullName>
        <ecNumber evidence="6">2.1.1.-</ecNumber>
    </recommendedName>
</protein>
<keyword evidence="8" id="KW-1185">Reference proteome</keyword>
<dbReference type="GO" id="GO:0032259">
    <property type="term" value="P:methylation"/>
    <property type="evidence" value="ECO:0007669"/>
    <property type="project" value="UniProtKB-KW"/>
</dbReference>
<evidence type="ECO:0000313" key="8">
    <source>
        <dbReference type="Proteomes" id="UP001602245"/>
    </source>
</evidence>
<accession>A0ABW6WEJ2</accession>
<evidence type="ECO:0000256" key="1">
    <source>
        <dbReference type="ARBA" id="ARBA00003907"/>
    </source>
</evidence>
<comment type="similarity">
    <text evidence="2 6">Belongs to the UPF0677 family.</text>
</comment>
<dbReference type="GO" id="GO:0008168">
    <property type="term" value="F:methyltransferase activity"/>
    <property type="evidence" value="ECO:0007669"/>
    <property type="project" value="UniProtKB-KW"/>
</dbReference>
<evidence type="ECO:0000256" key="4">
    <source>
        <dbReference type="ARBA" id="ARBA00022679"/>
    </source>
</evidence>
<gene>
    <name evidence="7" type="ORF">ACFY35_20015</name>
</gene>
<evidence type="ECO:0000256" key="2">
    <source>
        <dbReference type="ARBA" id="ARBA00008138"/>
    </source>
</evidence>
<proteinExistence type="inferred from homology"/>
<keyword evidence="3 6" id="KW-0489">Methyltransferase</keyword>
<dbReference type="Pfam" id="PF04072">
    <property type="entry name" value="LCM"/>
    <property type="match status" value="1"/>
</dbReference>
<keyword evidence="4" id="KW-0808">Transferase</keyword>